<proteinExistence type="inferred from homology"/>
<dbReference type="SUPFAM" id="SSF56300">
    <property type="entry name" value="Metallo-dependent phosphatases"/>
    <property type="match status" value="1"/>
</dbReference>
<comment type="caution">
    <text evidence="4">The sequence shown here is derived from an EMBL/GenBank/DDBJ whole genome shotgun (WGS) entry which is preliminary data.</text>
</comment>
<dbReference type="GO" id="GO:0005737">
    <property type="term" value="C:cytoplasm"/>
    <property type="evidence" value="ECO:0007669"/>
    <property type="project" value="TreeGrafter"/>
</dbReference>
<dbReference type="EMBL" id="MJEH01000031">
    <property type="protein sequence ID" value="OEH92345.1"/>
    <property type="molecule type" value="Genomic_DNA"/>
</dbReference>
<gene>
    <name evidence="4" type="ORF">BFG57_16350</name>
</gene>
<dbReference type="PANTHER" id="PTHR42850">
    <property type="entry name" value="METALLOPHOSPHOESTERASE"/>
    <property type="match status" value="1"/>
</dbReference>
<dbReference type="STRING" id="1305675.BFG57_16350"/>
<sequence>MKVAALYDIHGNLPALNAVLNELKKIQPDLIVVGGDIVSGPMPRQTLERLIQLEYQIHYIRGNCDREVVMAFDNIPLRSDMSAKGSELTHWVADQLTHSQRDFLSTLPEHIKIYIDGLGDFLFCHATPSSDEEIFTPITSQERLRNLFNNIESEIIVCGHTHIQFKKHVGSKHILNAGSVGMPFADSPGADWLLITSDGYEFKRTMYDTQAASQLIRANGGPQADEFVEKNVLTVPPINKSIEMLELMAKNQ</sequence>
<keyword evidence="2" id="KW-0479">Metal-binding</keyword>
<dbReference type="Gene3D" id="3.60.21.10">
    <property type="match status" value="1"/>
</dbReference>
<evidence type="ECO:0000256" key="1">
    <source>
        <dbReference type="ARBA" id="ARBA00008950"/>
    </source>
</evidence>
<dbReference type="Pfam" id="PF12850">
    <property type="entry name" value="Metallophos_2"/>
    <property type="match status" value="1"/>
</dbReference>
<dbReference type="GO" id="GO:0046872">
    <property type="term" value="F:metal ion binding"/>
    <property type="evidence" value="ECO:0007669"/>
    <property type="project" value="UniProtKB-KW"/>
</dbReference>
<dbReference type="EC" id="3.1.4.-" evidence="2"/>
<organism evidence="4 5">
    <name type="scientific">Bacillus solimangrovi</name>
    <dbReference type="NCBI Taxonomy" id="1305675"/>
    <lineage>
        <taxon>Bacteria</taxon>
        <taxon>Bacillati</taxon>
        <taxon>Bacillota</taxon>
        <taxon>Bacilli</taxon>
        <taxon>Bacillales</taxon>
        <taxon>Bacillaceae</taxon>
        <taxon>Bacillus</taxon>
    </lineage>
</organism>
<dbReference type="Proteomes" id="UP000095209">
    <property type="component" value="Unassembled WGS sequence"/>
</dbReference>
<dbReference type="PIRSF" id="PIRSF000883">
    <property type="entry name" value="Pesterase_MJ0912"/>
    <property type="match status" value="1"/>
</dbReference>
<comment type="similarity">
    <text evidence="1 2">Belongs to the metallophosphoesterase superfamily. YfcE family.</text>
</comment>
<keyword evidence="5" id="KW-1185">Reference proteome</keyword>
<evidence type="ECO:0000256" key="2">
    <source>
        <dbReference type="RuleBase" id="RU362039"/>
    </source>
</evidence>
<dbReference type="AlphaFoldDB" id="A0A1E5LE32"/>
<evidence type="ECO:0000313" key="5">
    <source>
        <dbReference type="Proteomes" id="UP000095209"/>
    </source>
</evidence>
<dbReference type="PANTHER" id="PTHR42850:SF2">
    <property type="entry name" value="BLL5683 PROTEIN"/>
    <property type="match status" value="1"/>
</dbReference>
<feature type="domain" description="Calcineurin-like phosphoesterase" evidence="3">
    <location>
        <begin position="1"/>
        <end position="188"/>
    </location>
</feature>
<comment type="cofactor">
    <cofactor evidence="2">
        <name>a divalent metal cation</name>
        <dbReference type="ChEBI" id="CHEBI:60240"/>
    </cofactor>
</comment>
<evidence type="ECO:0000313" key="4">
    <source>
        <dbReference type="EMBL" id="OEH92345.1"/>
    </source>
</evidence>
<dbReference type="InterPro" id="IPR024654">
    <property type="entry name" value="Calcineurin-like_PHP_lpxH"/>
</dbReference>
<evidence type="ECO:0000259" key="3">
    <source>
        <dbReference type="Pfam" id="PF12850"/>
    </source>
</evidence>
<dbReference type="InterPro" id="IPR000979">
    <property type="entry name" value="Phosphodiesterase_MJ0936/Vps29"/>
</dbReference>
<dbReference type="InterPro" id="IPR011152">
    <property type="entry name" value="Pesterase_MJ0912"/>
</dbReference>
<dbReference type="NCBIfam" id="TIGR00040">
    <property type="entry name" value="yfcE"/>
    <property type="match status" value="1"/>
</dbReference>
<dbReference type="InterPro" id="IPR050126">
    <property type="entry name" value="Ap4A_hydrolase"/>
</dbReference>
<dbReference type="RefSeq" id="WP_069717628.1">
    <property type="nucleotide sequence ID" value="NZ_MJEH01000031.1"/>
</dbReference>
<dbReference type="GO" id="GO:0016791">
    <property type="term" value="F:phosphatase activity"/>
    <property type="evidence" value="ECO:0007669"/>
    <property type="project" value="TreeGrafter"/>
</dbReference>
<protein>
    <recommendedName>
        <fullName evidence="2">Phosphoesterase</fullName>
        <ecNumber evidence="2">3.1.4.-</ecNumber>
    </recommendedName>
</protein>
<dbReference type="OrthoDB" id="9813918at2"/>
<dbReference type="InterPro" id="IPR029052">
    <property type="entry name" value="Metallo-depent_PP-like"/>
</dbReference>
<accession>A0A1E5LE32</accession>
<name>A0A1E5LE32_9BACI</name>
<reference evidence="4 5" key="1">
    <citation type="submission" date="2016-08" db="EMBL/GenBank/DDBJ databases">
        <title>Genome of Bacillus solimangrovi GH2-4.</title>
        <authorList>
            <person name="Lim S."/>
            <person name="Kim B.-C."/>
        </authorList>
    </citation>
    <scope>NUCLEOTIDE SEQUENCE [LARGE SCALE GENOMIC DNA]</scope>
    <source>
        <strain evidence="4 5">GH2-4</strain>
    </source>
</reference>